<dbReference type="Proteomes" id="UP001341281">
    <property type="component" value="Chromosome 01"/>
</dbReference>
<protein>
    <submittedName>
        <fullName evidence="1">Uncharacterized protein</fullName>
    </submittedName>
</protein>
<evidence type="ECO:0000313" key="1">
    <source>
        <dbReference type="EMBL" id="WVZ54529.1"/>
    </source>
</evidence>
<organism evidence="1 2">
    <name type="scientific">Paspalum notatum var. saurae</name>
    <dbReference type="NCBI Taxonomy" id="547442"/>
    <lineage>
        <taxon>Eukaryota</taxon>
        <taxon>Viridiplantae</taxon>
        <taxon>Streptophyta</taxon>
        <taxon>Embryophyta</taxon>
        <taxon>Tracheophyta</taxon>
        <taxon>Spermatophyta</taxon>
        <taxon>Magnoliopsida</taxon>
        <taxon>Liliopsida</taxon>
        <taxon>Poales</taxon>
        <taxon>Poaceae</taxon>
        <taxon>PACMAD clade</taxon>
        <taxon>Panicoideae</taxon>
        <taxon>Andropogonodae</taxon>
        <taxon>Paspaleae</taxon>
        <taxon>Paspalinae</taxon>
        <taxon>Paspalum</taxon>
    </lineage>
</organism>
<dbReference type="EMBL" id="CP144745">
    <property type="protein sequence ID" value="WVZ54529.1"/>
    <property type="molecule type" value="Genomic_DNA"/>
</dbReference>
<keyword evidence="2" id="KW-1185">Reference proteome</keyword>
<gene>
    <name evidence="1" type="ORF">U9M48_005314</name>
</gene>
<accession>A0AAQ3PXD7</accession>
<name>A0AAQ3PXD7_PASNO</name>
<proteinExistence type="predicted"/>
<reference evidence="1 2" key="1">
    <citation type="submission" date="2024-02" db="EMBL/GenBank/DDBJ databases">
        <title>High-quality chromosome-scale genome assembly of Pensacola bahiagrass (Paspalum notatum Flugge var. saurae).</title>
        <authorList>
            <person name="Vega J.M."/>
            <person name="Podio M."/>
            <person name="Orjuela J."/>
            <person name="Siena L.A."/>
            <person name="Pessino S.C."/>
            <person name="Combes M.C."/>
            <person name="Mariac C."/>
            <person name="Albertini E."/>
            <person name="Pupilli F."/>
            <person name="Ortiz J.P.A."/>
            <person name="Leblanc O."/>
        </authorList>
    </citation>
    <scope>NUCLEOTIDE SEQUENCE [LARGE SCALE GENOMIC DNA]</scope>
    <source>
        <strain evidence="1">R1</strain>
        <tissue evidence="1">Leaf</tissue>
    </source>
</reference>
<sequence length="106" mass="11525">MAAPEDRVTGCVTSLAIIPKATGWVHGGLTRTAKTRMKTYMDVDTFLELPAANAPMSPIRSRITHTLRAWDLATLVVVAEHRVAHDMVCLVLLPEATWGDSCLPGK</sequence>
<evidence type="ECO:0000313" key="2">
    <source>
        <dbReference type="Proteomes" id="UP001341281"/>
    </source>
</evidence>
<dbReference type="AlphaFoldDB" id="A0AAQ3PXD7"/>